<organism evidence="1 2">
    <name type="scientific">Pseudaminobacter soli</name>
    <name type="common">ex Zhang et al. 2022</name>
    <dbReference type="NCBI Taxonomy" id="2831468"/>
    <lineage>
        <taxon>Bacteria</taxon>
        <taxon>Pseudomonadati</taxon>
        <taxon>Pseudomonadota</taxon>
        <taxon>Alphaproteobacteria</taxon>
        <taxon>Hyphomicrobiales</taxon>
        <taxon>Phyllobacteriaceae</taxon>
        <taxon>Pseudaminobacter</taxon>
    </lineage>
</organism>
<keyword evidence="2" id="KW-1185">Reference proteome</keyword>
<comment type="caution">
    <text evidence="1">The sequence shown here is derived from an EMBL/GenBank/DDBJ whole genome shotgun (WGS) entry which is preliminary data.</text>
</comment>
<dbReference type="AlphaFoldDB" id="A0A942DWD6"/>
<dbReference type="Proteomes" id="UP000680348">
    <property type="component" value="Unassembled WGS sequence"/>
</dbReference>
<evidence type="ECO:0000313" key="2">
    <source>
        <dbReference type="Proteomes" id="UP000680348"/>
    </source>
</evidence>
<dbReference type="EMBL" id="JAGWCR010000003">
    <property type="protein sequence ID" value="MBS3648286.1"/>
    <property type="molecule type" value="Genomic_DNA"/>
</dbReference>
<accession>A0A942DWD6</accession>
<name>A0A942DWD6_9HYPH</name>
<reference evidence="1" key="1">
    <citation type="submission" date="2021-04" db="EMBL/GenBank/DDBJ databases">
        <title>Pseudaminobacter soli sp. nov., isolated from paddy soil contaminated by heavy metals.</title>
        <authorList>
            <person name="Zhang K."/>
        </authorList>
    </citation>
    <scope>NUCLEOTIDE SEQUENCE</scope>
    <source>
        <strain evidence="1">19-2017</strain>
    </source>
</reference>
<dbReference type="RefSeq" id="WP_188253852.1">
    <property type="nucleotide sequence ID" value="NZ_JABVCF010000003.1"/>
</dbReference>
<evidence type="ECO:0000313" key="1">
    <source>
        <dbReference type="EMBL" id="MBS3648286.1"/>
    </source>
</evidence>
<sequence>MLRILILICSSQVSPQDCQRETALDLISGPQVNSVFSCAMQGQAVLASTANIGRRPNEYVKIGCEHLDGPDTSQQL</sequence>
<proteinExistence type="predicted"/>
<protein>
    <submittedName>
        <fullName evidence="1">Uncharacterized protein</fullName>
    </submittedName>
</protein>
<gene>
    <name evidence="1" type="ORF">KEU06_06555</name>
</gene>